<gene>
    <name evidence="2" type="ORF">GTW20_15950</name>
</gene>
<reference evidence="2 3" key="1">
    <citation type="journal article" date="2019" name="Nat. Commun.">
        <title>The antimicrobial potential of Streptomyces from insect microbiomes.</title>
        <authorList>
            <person name="Chevrette M.G."/>
            <person name="Carlson C.M."/>
            <person name="Ortega H.E."/>
            <person name="Thomas C."/>
            <person name="Ananiev G.E."/>
            <person name="Barns K.J."/>
            <person name="Book A.J."/>
            <person name="Cagnazzo J."/>
            <person name="Carlos C."/>
            <person name="Flanigan W."/>
            <person name="Grubbs K.J."/>
            <person name="Horn H.A."/>
            <person name="Hoffmann F.M."/>
            <person name="Klassen J.L."/>
            <person name="Knack J.J."/>
            <person name="Lewin G.R."/>
            <person name="McDonald B.R."/>
            <person name="Muller L."/>
            <person name="Melo W.G.P."/>
            <person name="Pinto-Tomas A.A."/>
            <person name="Schmitz A."/>
            <person name="Wendt-Pienkowski E."/>
            <person name="Wildman S."/>
            <person name="Zhao M."/>
            <person name="Zhang F."/>
            <person name="Bugni T.S."/>
            <person name="Andes D.R."/>
            <person name="Pupo M.T."/>
            <person name="Currie C.R."/>
        </authorList>
    </citation>
    <scope>NUCLEOTIDE SEQUENCE [LARGE SCALE GENOMIC DNA]</scope>
    <source>
        <strain evidence="2 3">SID5840</strain>
    </source>
</reference>
<dbReference type="RefSeq" id="WP_161111272.1">
    <property type="nucleotide sequence ID" value="NZ_WWHY01000001.1"/>
</dbReference>
<feature type="chain" id="PRO_5039256739" description="Lipoprotein" evidence="1">
    <location>
        <begin position="21"/>
        <end position="304"/>
    </location>
</feature>
<sequence>MKTGKRILTPISLISAAGLALTGCSSGPDGVYDFTRSEYLEPAPSVLIQIPDELRETAGADAEGLPVTSLLVNSRESEGSQYCAADLEVSYGDDAFETLTAPRYTEEDAEEDVDSEIIDLANRDLYIPVGSADELEEHLLEQVEEYPDFEEELIDRLWYAYSEHMQDPRDAPATIEEAVQEVRAGYREFYDEKVAEADRENVSPRLSLGSSYSMDDFDEADLEKGSYFSEDLESVTVVSDCARSSTDEDSLIPFRFPARTEDGNRTFATVDLTVMRNGDVSVAGSEVNGYVVDANGDWITGDDE</sequence>
<keyword evidence="1" id="KW-0732">Signal</keyword>
<comment type="caution">
    <text evidence="2">The sequence shown here is derived from an EMBL/GenBank/DDBJ whole genome shotgun (WGS) entry which is preliminary data.</text>
</comment>
<protein>
    <recommendedName>
        <fullName evidence="4">Lipoprotein</fullName>
    </recommendedName>
</protein>
<dbReference type="AlphaFoldDB" id="A0A7K2IV61"/>
<dbReference type="PROSITE" id="PS51257">
    <property type="entry name" value="PROKAR_LIPOPROTEIN"/>
    <property type="match status" value="1"/>
</dbReference>
<evidence type="ECO:0008006" key="4">
    <source>
        <dbReference type="Google" id="ProtNLM"/>
    </source>
</evidence>
<organism evidence="2 3">
    <name type="scientific">Nocardiopsis alba</name>
    <dbReference type="NCBI Taxonomy" id="53437"/>
    <lineage>
        <taxon>Bacteria</taxon>
        <taxon>Bacillati</taxon>
        <taxon>Actinomycetota</taxon>
        <taxon>Actinomycetes</taxon>
        <taxon>Streptosporangiales</taxon>
        <taxon>Nocardiopsidaceae</taxon>
        <taxon>Nocardiopsis</taxon>
    </lineage>
</organism>
<evidence type="ECO:0000313" key="3">
    <source>
        <dbReference type="Proteomes" id="UP000467124"/>
    </source>
</evidence>
<feature type="signal peptide" evidence="1">
    <location>
        <begin position="1"/>
        <end position="20"/>
    </location>
</feature>
<dbReference type="EMBL" id="WWHY01000001">
    <property type="protein sequence ID" value="MYR33714.1"/>
    <property type="molecule type" value="Genomic_DNA"/>
</dbReference>
<evidence type="ECO:0000313" key="2">
    <source>
        <dbReference type="EMBL" id="MYR33714.1"/>
    </source>
</evidence>
<dbReference type="Proteomes" id="UP000467124">
    <property type="component" value="Unassembled WGS sequence"/>
</dbReference>
<evidence type="ECO:0000256" key="1">
    <source>
        <dbReference type="SAM" id="SignalP"/>
    </source>
</evidence>
<proteinExistence type="predicted"/>
<accession>A0A7K2IV61</accession>
<name>A0A7K2IV61_9ACTN</name>